<reference evidence="1 2" key="1">
    <citation type="submission" date="2021-06" db="EMBL/GenBank/DDBJ databases">
        <authorList>
            <person name="Kallberg Y."/>
            <person name="Tangrot J."/>
            <person name="Rosling A."/>
        </authorList>
    </citation>
    <scope>NUCLEOTIDE SEQUENCE [LARGE SCALE GENOMIC DNA]</scope>
    <source>
        <strain evidence="1 2">120-4 pot B 10/14</strain>
    </source>
</reference>
<gene>
    <name evidence="1" type="ORF">GMARGA_LOCUS25266</name>
</gene>
<evidence type="ECO:0000313" key="2">
    <source>
        <dbReference type="Proteomes" id="UP000789901"/>
    </source>
</evidence>
<proteinExistence type="predicted"/>
<dbReference type="EMBL" id="CAJVQB010027761">
    <property type="protein sequence ID" value="CAG8811125.1"/>
    <property type="molecule type" value="Genomic_DNA"/>
</dbReference>
<accession>A0ABN7W1J1</accession>
<name>A0ABN7W1J1_GIGMA</name>
<comment type="caution">
    <text evidence="1">The sequence shown here is derived from an EMBL/GenBank/DDBJ whole genome shotgun (WGS) entry which is preliminary data.</text>
</comment>
<protein>
    <submittedName>
        <fullName evidence="1">29490_t:CDS:1</fullName>
    </submittedName>
</protein>
<dbReference type="Proteomes" id="UP000789901">
    <property type="component" value="Unassembled WGS sequence"/>
</dbReference>
<sequence length="571" mass="66709">DEQSYNRCPDVRHYEAKVKKVNNKAFRRYQKLPKLEHIYETDDPYSAGWYGKSDNEFELIKERRIRSPRTKTKSYRERIEENLNGRKKEDRIRNKKMTMKDCFKKYLTEIVQKNEETVGINAMLGPEDLVINLNKNLPEESLAGIEGRDSMLESFWESAEISQGYKRNEIEKGERKIYLDNSKTFEVDEEETWETEKDKKSGIERKDRIMVSASKPEKCCSERREGQVKVDESDDKKVAKMKEMNSMSYNRDRIEKADEFKTYHGSSQGNERILLSISNQDYSQRTREEATYLEVDLPETWKTETDKNKAFDHCIEADGIRTSRTKTYKRLAKVDTVNKMNKDELNDKKKRLEAGNVSIKFEEMDDKAIIRDDRNNDNWRKEIEDVLVILKVGKCNEIGEKKNGTDEIGVKKVEYEIVDRKVFKIRCRYQGIMDIKRDEACGWCLGSTKAANSTGKFDPDRGMEYDKNDGIVMGCKMGSEKEDKERKIVNDDRRYHINDKKMEDLPISDREGVMVVSKVGDISKHMNVIETIENEMNNPLFDPGGSTFLKTKETVLEAKINLYLNPATHLI</sequence>
<keyword evidence="2" id="KW-1185">Reference proteome</keyword>
<evidence type="ECO:0000313" key="1">
    <source>
        <dbReference type="EMBL" id="CAG8811125.1"/>
    </source>
</evidence>
<feature type="non-terminal residue" evidence="1">
    <location>
        <position position="1"/>
    </location>
</feature>
<organism evidence="1 2">
    <name type="scientific">Gigaspora margarita</name>
    <dbReference type="NCBI Taxonomy" id="4874"/>
    <lineage>
        <taxon>Eukaryota</taxon>
        <taxon>Fungi</taxon>
        <taxon>Fungi incertae sedis</taxon>
        <taxon>Mucoromycota</taxon>
        <taxon>Glomeromycotina</taxon>
        <taxon>Glomeromycetes</taxon>
        <taxon>Diversisporales</taxon>
        <taxon>Gigasporaceae</taxon>
        <taxon>Gigaspora</taxon>
    </lineage>
</organism>